<name>A0A5T6X2H2_SALMU</name>
<feature type="domain" description="Putative tail fiber protein gp53-like C-terminal" evidence="1">
    <location>
        <begin position="335"/>
        <end position="413"/>
    </location>
</feature>
<dbReference type="Gene3D" id="2.60.40.3940">
    <property type="match status" value="1"/>
</dbReference>
<dbReference type="Pfam" id="PF03903">
    <property type="entry name" value="Phage_T4_gp36"/>
    <property type="match status" value="1"/>
</dbReference>
<protein>
    <recommendedName>
        <fullName evidence="1">Putative tail fiber protein gp53-like C-terminal domain-containing protein</fullName>
    </recommendedName>
</protein>
<evidence type="ECO:0000313" key="2">
    <source>
        <dbReference type="EMBL" id="EBM7381351.1"/>
    </source>
</evidence>
<dbReference type="Pfam" id="PF21882">
    <property type="entry name" value="Gp53-like_C"/>
    <property type="match status" value="1"/>
</dbReference>
<accession>A0A5T6X2H2</accession>
<proteinExistence type="predicted"/>
<organism evidence="2">
    <name type="scientific">Salmonella muenchen</name>
    <dbReference type="NCBI Taxonomy" id="596"/>
    <lineage>
        <taxon>Bacteria</taxon>
        <taxon>Pseudomonadati</taxon>
        <taxon>Pseudomonadota</taxon>
        <taxon>Gammaproteobacteria</taxon>
        <taxon>Enterobacterales</taxon>
        <taxon>Enterobacteriaceae</taxon>
        <taxon>Salmonella</taxon>
    </lineage>
</organism>
<reference evidence="2" key="1">
    <citation type="submission" date="2019-06" db="EMBL/GenBank/DDBJ databases">
        <authorList>
            <consortium name="GenomeTrakr network: Whole genome sequencing for foodborne pathogen traceback"/>
        </authorList>
    </citation>
    <scope>NUCLEOTIDE SEQUENCE</scope>
    <source>
        <strain evidence="2">FDA00000939</strain>
    </source>
</reference>
<dbReference type="AlphaFoldDB" id="A0A5T6X2H2"/>
<evidence type="ECO:0000259" key="1">
    <source>
        <dbReference type="Pfam" id="PF21882"/>
    </source>
</evidence>
<dbReference type="EMBL" id="AAGDOI010000017">
    <property type="protein sequence ID" value="EBM7381351.1"/>
    <property type="molecule type" value="Genomic_DNA"/>
</dbReference>
<gene>
    <name evidence="2" type="ORF">AHW29_19300</name>
</gene>
<sequence>MAKNDFKPFATGKGANVTSQSDWEALPAILSGFTAGKASSAQVNKALRQASFIAAALAQYTASKSGQDVLDDGDLSGFIAKMSAAFGKDFQTLDATLTALAGLATGADKLPYFTDTDKAAQTDLTQVGRDIIGKNTIADILTYLGLNETLNPSKRVSIGALGTGVFDGSKPAINIGDSDSGFVFESDGVIGVYANSQKIAELTNTEFKIIGNASLVNGALLLGGLTHFIRNTDADDAGFGGNNVEIGSWNGIGLTCTYDGTTRIYFNTRTGEIGLRGDLKADGNVRSGNAWLDQTGNLQGSSWGAGVGLKAYLDNTFNRKNTATLDTNGWHRDESTGLITQWGLIDQANGTYNFPRGFPNQCFAVLVTNTSAQGSGVDNAFGYPISNSQFVAGSKNNGGGIGPYPVAFTAFGR</sequence>
<comment type="caution">
    <text evidence="2">The sequence shown here is derived from an EMBL/GenBank/DDBJ whole genome shotgun (WGS) entry which is preliminary data.</text>
</comment>
<dbReference type="InterPro" id="IPR005601">
    <property type="entry name" value="Tail_fibre_p36"/>
</dbReference>
<dbReference type="InterPro" id="IPR054075">
    <property type="entry name" value="Gp53-like_C"/>
</dbReference>